<dbReference type="Proteomes" id="UP000198211">
    <property type="component" value="Unassembled WGS sequence"/>
</dbReference>
<dbReference type="OrthoDB" id="107193at2759"/>
<name>A0A225VNY0_9STRA</name>
<sequence length="131" mass="15136">MPGYTVESDGDVEMSLHQSILRGDPRSRFEWLREWERCVEKLRRRCTPTGETFRKVVAAVKAQDTSNLATYVLKETVTDETDADIMQAVKSHCSTLKMDLSIDDCDTRVFRCYEGFNGIVEVNEWLSYRSN</sequence>
<reference evidence="2" key="1">
    <citation type="submission" date="2017-03" db="EMBL/GenBank/DDBJ databases">
        <title>Phytopthora megakarya and P. palmivora, two closely related causual agents of cacao black pod achieved similar genome size and gene model numbers by different mechanisms.</title>
        <authorList>
            <person name="Ali S."/>
            <person name="Shao J."/>
            <person name="Larry D.J."/>
            <person name="Kronmiller B."/>
            <person name="Shen D."/>
            <person name="Strem M.D."/>
            <person name="Melnick R.L."/>
            <person name="Guiltinan M.J."/>
            <person name="Tyler B.M."/>
            <person name="Meinhardt L.W."/>
            <person name="Bailey B.A."/>
        </authorList>
    </citation>
    <scope>NUCLEOTIDE SEQUENCE [LARGE SCALE GENOMIC DNA]</scope>
    <source>
        <strain evidence="2">zdho120</strain>
    </source>
</reference>
<accession>A0A225VNY0</accession>
<protein>
    <submittedName>
        <fullName evidence="1">Uncharacterized protein</fullName>
    </submittedName>
</protein>
<comment type="caution">
    <text evidence="1">The sequence shown here is derived from an EMBL/GenBank/DDBJ whole genome shotgun (WGS) entry which is preliminary data.</text>
</comment>
<dbReference type="EMBL" id="NBNE01003953">
    <property type="protein sequence ID" value="OWZ06457.1"/>
    <property type="molecule type" value="Genomic_DNA"/>
</dbReference>
<evidence type="ECO:0000313" key="1">
    <source>
        <dbReference type="EMBL" id="OWZ06457.1"/>
    </source>
</evidence>
<organism evidence="1 2">
    <name type="scientific">Phytophthora megakarya</name>
    <dbReference type="NCBI Taxonomy" id="4795"/>
    <lineage>
        <taxon>Eukaryota</taxon>
        <taxon>Sar</taxon>
        <taxon>Stramenopiles</taxon>
        <taxon>Oomycota</taxon>
        <taxon>Peronosporomycetes</taxon>
        <taxon>Peronosporales</taxon>
        <taxon>Peronosporaceae</taxon>
        <taxon>Phytophthora</taxon>
    </lineage>
</organism>
<gene>
    <name evidence="1" type="ORF">PHMEG_00021290</name>
</gene>
<keyword evidence="2" id="KW-1185">Reference proteome</keyword>
<evidence type="ECO:0000313" key="2">
    <source>
        <dbReference type="Proteomes" id="UP000198211"/>
    </source>
</evidence>
<proteinExistence type="predicted"/>
<dbReference type="AlphaFoldDB" id="A0A225VNY0"/>